<evidence type="ECO:0000256" key="1">
    <source>
        <dbReference type="SAM" id="MobiDB-lite"/>
    </source>
</evidence>
<proteinExistence type="predicted"/>
<accession>A0A6A4UZQ4</accession>
<organism evidence="2 3">
    <name type="scientific">Amphibalanus amphitrite</name>
    <name type="common">Striped barnacle</name>
    <name type="synonym">Balanus amphitrite</name>
    <dbReference type="NCBI Taxonomy" id="1232801"/>
    <lineage>
        <taxon>Eukaryota</taxon>
        <taxon>Metazoa</taxon>
        <taxon>Ecdysozoa</taxon>
        <taxon>Arthropoda</taxon>
        <taxon>Crustacea</taxon>
        <taxon>Multicrustacea</taxon>
        <taxon>Cirripedia</taxon>
        <taxon>Thoracica</taxon>
        <taxon>Thoracicalcarea</taxon>
        <taxon>Balanomorpha</taxon>
        <taxon>Balanoidea</taxon>
        <taxon>Balanidae</taxon>
        <taxon>Amphibalaninae</taxon>
        <taxon>Amphibalanus</taxon>
    </lineage>
</organism>
<feature type="region of interest" description="Disordered" evidence="1">
    <location>
        <begin position="59"/>
        <end position="80"/>
    </location>
</feature>
<evidence type="ECO:0000313" key="3">
    <source>
        <dbReference type="Proteomes" id="UP000440578"/>
    </source>
</evidence>
<dbReference type="OrthoDB" id="6380665at2759"/>
<protein>
    <submittedName>
        <fullName evidence="2">Uncharacterized protein</fullName>
    </submittedName>
</protein>
<name>A0A6A4UZQ4_AMPAM</name>
<reference evidence="2 3" key="1">
    <citation type="submission" date="2019-07" db="EMBL/GenBank/DDBJ databases">
        <title>Draft genome assembly of a fouling barnacle, Amphibalanus amphitrite (Darwin, 1854): The first reference genome for Thecostraca.</title>
        <authorList>
            <person name="Kim W."/>
        </authorList>
    </citation>
    <scope>NUCLEOTIDE SEQUENCE [LARGE SCALE GENOMIC DNA]</scope>
    <source>
        <strain evidence="2">SNU_AA5</strain>
        <tissue evidence="2">Soma without cirri and trophi</tissue>
    </source>
</reference>
<sequence length="231" mass="26479">MFLETSIKDYTTIDDQYAAFLEIWNAAVDLHCPLKRVRLRHPDRPWLTLNDDMMQLQARRDAARRKRDAHRTPTSDQEYSSLKKEFRRRIAAARAEYFSAPASVKELWAELRKHALGNKPSAGLDDVPDDAAANRFNTYFAEVGHRIAEELAGRRDGTALPPRPPTVCSSAFTVRPATLSELSGALKRMSGKNLRYANYDDEWDIKWRVDVPDRDPLELTPDTEVRTRVPL</sequence>
<gene>
    <name evidence="2" type="ORF">FJT64_014674</name>
</gene>
<evidence type="ECO:0000313" key="2">
    <source>
        <dbReference type="EMBL" id="KAF0286855.1"/>
    </source>
</evidence>
<dbReference type="EMBL" id="VIIS01002224">
    <property type="protein sequence ID" value="KAF0286855.1"/>
    <property type="molecule type" value="Genomic_DNA"/>
</dbReference>
<keyword evidence="3" id="KW-1185">Reference proteome</keyword>
<dbReference type="Proteomes" id="UP000440578">
    <property type="component" value="Unassembled WGS sequence"/>
</dbReference>
<comment type="caution">
    <text evidence="2">The sequence shown here is derived from an EMBL/GenBank/DDBJ whole genome shotgun (WGS) entry which is preliminary data.</text>
</comment>
<dbReference type="AlphaFoldDB" id="A0A6A4UZQ4"/>